<protein>
    <submittedName>
        <fullName evidence="6">ABC-type multidrug transport system, ATPase component</fullName>
    </submittedName>
</protein>
<proteinExistence type="inferred from homology"/>
<dbReference type="AlphaFoldDB" id="D1BB20"/>
<evidence type="ECO:0000313" key="7">
    <source>
        <dbReference type="Proteomes" id="UP000000322"/>
    </source>
</evidence>
<dbReference type="InterPro" id="IPR003593">
    <property type="entry name" value="AAA+_ATPase"/>
</dbReference>
<dbReference type="InterPro" id="IPR003439">
    <property type="entry name" value="ABC_transporter-like_ATP-bd"/>
</dbReference>
<accession>D1BB20</accession>
<reference evidence="6 7" key="1">
    <citation type="journal article" date="2009" name="Stand. Genomic Sci.">
        <title>Complete genome sequence of Sanguibacter keddieii type strain (ST-74).</title>
        <authorList>
            <person name="Ivanova N."/>
            <person name="Sikorski J."/>
            <person name="Sims D."/>
            <person name="Brettin T."/>
            <person name="Detter J.C."/>
            <person name="Han C."/>
            <person name="Lapidus A."/>
            <person name="Copeland A."/>
            <person name="Glavina Del Rio T."/>
            <person name="Nolan M."/>
            <person name="Chen F."/>
            <person name="Lucas S."/>
            <person name="Tice H."/>
            <person name="Cheng J.F."/>
            <person name="Bruce D."/>
            <person name="Goodwin L."/>
            <person name="Pitluck S."/>
            <person name="Pati A."/>
            <person name="Mavromatis K."/>
            <person name="Chen A."/>
            <person name="Palaniappan K."/>
            <person name="D'haeseleer P."/>
            <person name="Chain P."/>
            <person name="Bristow J."/>
            <person name="Eisen J.A."/>
            <person name="Markowitz V."/>
            <person name="Hugenholtz P."/>
            <person name="Goker M."/>
            <person name="Pukall R."/>
            <person name="Klenk H.P."/>
            <person name="Kyrpides N.C."/>
        </authorList>
    </citation>
    <scope>NUCLEOTIDE SEQUENCE [LARGE SCALE GENOMIC DNA]</scope>
    <source>
        <strain evidence="7">ATCC 51767 / DSM 10542 / NCFB 3025 / ST-74</strain>
    </source>
</reference>
<evidence type="ECO:0000256" key="2">
    <source>
        <dbReference type="ARBA" id="ARBA00022448"/>
    </source>
</evidence>
<feature type="domain" description="ABC transporter" evidence="5">
    <location>
        <begin position="22"/>
        <end position="234"/>
    </location>
</feature>
<dbReference type="SUPFAM" id="SSF52540">
    <property type="entry name" value="P-loop containing nucleoside triphosphate hydrolases"/>
    <property type="match status" value="1"/>
</dbReference>
<dbReference type="EMBL" id="CP001819">
    <property type="protein sequence ID" value="ACZ22721.1"/>
    <property type="molecule type" value="Genomic_DNA"/>
</dbReference>
<dbReference type="STRING" id="446469.Sked_28190"/>
<evidence type="ECO:0000313" key="6">
    <source>
        <dbReference type="EMBL" id="ACZ22721.1"/>
    </source>
</evidence>
<organism evidence="6 7">
    <name type="scientific">Sanguibacter keddieii (strain ATCC 51767 / DSM 10542 / NCFB 3025 / ST-74)</name>
    <dbReference type="NCBI Taxonomy" id="446469"/>
    <lineage>
        <taxon>Bacteria</taxon>
        <taxon>Bacillati</taxon>
        <taxon>Actinomycetota</taxon>
        <taxon>Actinomycetes</taxon>
        <taxon>Micrococcales</taxon>
        <taxon>Sanguibacteraceae</taxon>
        <taxon>Sanguibacter</taxon>
    </lineage>
</organism>
<dbReference type="PROSITE" id="PS50893">
    <property type="entry name" value="ABC_TRANSPORTER_2"/>
    <property type="match status" value="1"/>
</dbReference>
<keyword evidence="3" id="KW-0547">Nucleotide-binding</keyword>
<dbReference type="HOGENOM" id="CLU_000604_1_2_11"/>
<comment type="similarity">
    <text evidence="1">Belongs to the ABC transporter superfamily.</text>
</comment>
<evidence type="ECO:0000259" key="5">
    <source>
        <dbReference type="PROSITE" id="PS50893"/>
    </source>
</evidence>
<dbReference type="GO" id="GO:0016887">
    <property type="term" value="F:ATP hydrolysis activity"/>
    <property type="evidence" value="ECO:0007669"/>
    <property type="project" value="InterPro"/>
</dbReference>
<evidence type="ECO:0000256" key="3">
    <source>
        <dbReference type="ARBA" id="ARBA00022741"/>
    </source>
</evidence>
<dbReference type="KEGG" id="ske:Sked_28190"/>
<keyword evidence="7" id="KW-1185">Reference proteome</keyword>
<dbReference type="Proteomes" id="UP000000322">
    <property type="component" value="Chromosome"/>
</dbReference>
<dbReference type="SMART" id="SM00382">
    <property type="entry name" value="AAA"/>
    <property type="match status" value="1"/>
</dbReference>
<dbReference type="eggNOG" id="COG1131">
    <property type="taxonomic scope" value="Bacteria"/>
</dbReference>
<gene>
    <name evidence="6" type="ordered locus">Sked_28190</name>
</gene>
<dbReference type="Gene3D" id="3.40.50.300">
    <property type="entry name" value="P-loop containing nucleotide triphosphate hydrolases"/>
    <property type="match status" value="1"/>
</dbReference>
<dbReference type="CDD" id="cd03230">
    <property type="entry name" value="ABC_DR_subfamily_A"/>
    <property type="match status" value="1"/>
</dbReference>
<dbReference type="GO" id="GO:0005524">
    <property type="term" value="F:ATP binding"/>
    <property type="evidence" value="ECO:0007669"/>
    <property type="project" value="UniProtKB-KW"/>
</dbReference>
<evidence type="ECO:0000256" key="1">
    <source>
        <dbReference type="ARBA" id="ARBA00005417"/>
    </source>
</evidence>
<sequence length="311" mass="33145">MERPWDAARLRGPRVMPPGSALTFESVRVERGGRRLVDDVTFDVRERTVHALLGHNGAGKTSLLRAVAGLVPTRGGTIRAASTPAVLFVGDRYPPDLTAAQVIDHRSRLVGATETAEVVRSTGVDEFLTTRGAALSTGMAQRLSIATALLSGARVLVLDEPTSGLDPQGVEHLRATLLAIRDRGRTVLVCSHDLAQLELVCDDVTCLRQGRVTSTGPVAEAASGLPSPRQILRTSDDARAAEILDQHAVPTSRSARGVCLPAGASLPAALAALTGQVEVLEATVDRGLFVRLYDRDASAPPRRTTRARRRR</sequence>
<keyword evidence="2" id="KW-0813">Transport</keyword>
<keyword evidence="4" id="KW-0067">ATP-binding</keyword>
<dbReference type="InterPro" id="IPR027417">
    <property type="entry name" value="P-loop_NTPase"/>
</dbReference>
<name>D1BB20_SANKS</name>
<evidence type="ECO:0000256" key="4">
    <source>
        <dbReference type="ARBA" id="ARBA00022840"/>
    </source>
</evidence>
<dbReference type="PANTHER" id="PTHR43335">
    <property type="entry name" value="ABC TRANSPORTER, ATP-BINDING PROTEIN"/>
    <property type="match status" value="1"/>
</dbReference>
<dbReference type="Pfam" id="PF00005">
    <property type="entry name" value="ABC_tran"/>
    <property type="match status" value="1"/>
</dbReference>